<gene>
    <name evidence="2" type="ORF">K8U61_14090</name>
</gene>
<dbReference type="InterPro" id="IPR041581">
    <property type="entry name" value="Glyoxalase_6"/>
</dbReference>
<dbReference type="Proteomes" id="UP000780875">
    <property type="component" value="Unassembled WGS sequence"/>
</dbReference>
<name>A0ABS7UE76_9ACTN</name>
<feature type="domain" description="Glyoxalase-like" evidence="1">
    <location>
        <begin position="6"/>
        <end position="71"/>
    </location>
</feature>
<sequence length="209" mass="22757">MHLENVVIDALDPQVLGGFWETALGSERLTDEADIVETRLAYDGGFFLDLCFQQVPEPVTVAPRLHLVVAEAPGPSVDPEGNAFRARAGAGPLVAIELDSADPDRDVAFWSWLTGWTEVDPHTLAHPDRVGPLVVLVPEQGPKTATKNRMHLDVRLGPGEDADEVEAAILERGGRRLAPEWGELPWRTYLDPSGNELCVLPAPRSSTET</sequence>
<evidence type="ECO:0000259" key="1">
    <source>
        <dbReference type="Pfam" id="PF18029"/>
    </source>
</evidence>
<evidence type="ECO:0000313" key="2">
    <source>
        <dbReference type="EMBL" id="MBZ5739301.1"/>
    </source>
</evidence>
<dbReference type="PANTHER" id="PTHR35908:SF1">
    <property type="entry name" value="CONSERVED PROTEIN"/>
    <property type="match status" value="1"/>
</dbReference>
<dbReference type="EMBL" id="JAIQZJ010000008">
    <property type="protein sequence ID" value="MBZ5739301.1"/>
    <property type="molecule type" value="Genomic_DNA"/>
</dbReference>
<dbReference type="PANTHER" id="PTHR35908">
    <property type="entry name" value="HYPOTHETICAL FUSION PROTEIN"/>
    <property type="match status" value="1"/>
</dbReference>
<dbReference type="RefSeq" id="WP_224123673.1">
    <property type="nucleotide sequence ID" value="NZ_JAIQZJ010000008.1"/>
</dbReference>
<proteinExistence type="predicted"/>
<organism evidence="2 3">
    <name type="scientific">Nocardioides mangrovi</name>
    <dbReference type="NCBI Taxonomy" id="2874580"/>
    <lineage>
        <taxon>Bacteria</taxon>
        <taxon>Bacillati</taxon>
        <taxon>Actinomycetota</taxon>
        <taxon>Actinomycetes</taxon>
        <taxon>Propionibacteriales</taxon>
        <taxon>Nocardioidaceae</taxon>
        <taxon>Nocardioides</taxon>
    </lineage>
</organism>
<accession>A0ABS7UE76</accession>
<protein>
    <submittedName>
        <fullName evidence="2">VOC family protein</fullName>
    </submittedName>
</protein>
<dbReference type="InterPro" id="IPR029068">
    <property type="entry name" value="Glyas_Bleomycin-R_OHBP_Dase"/>
</dbReference>
<comment type="caution">
    <text evidence="2">The sequence shown here is derived from an EMBL/GenBank/DDBJ whole genome shotgun (WGS) entry which is preliminary data.</text>
</comment>
<dbReference type="Pfam" id="PF18029">
    <property type="entry name" value="Glyoxalase_6"/>
    <property type="match status" value="2"/>
</dbReference>
<dbReference type="SUPFAM" id="SSF54593">
    <property type="entry name" value="Glyoxalase/Bleomycin resistance protein/Dihydroxybiphenyl dioxygenase"/>
    <property type="match status" value="1"/>
</dbReference>
<evidence type="ECO:0000313" key="3">
    <source>
        <dbReference type="Proteomes" id="UP000780875"/>
    </source>
</evidence>
<keyword evidence="3" id="KW-1185">Reference proteome</keyword>
<reference evidence="2 3" key="1">
    <citation type="submission" date="2021-09" db="EMBL/GenBank/DDBJ databases">
        <title>Whole genome sequence of Nocardioides sp. GBK3QG-3.</title>
        <authorList>
            <person name="Tuo L."/>
        </authorList>
    </citation>
    <scope>NUCLEOTIDE SEQUENCE [LARGE SCALE GENOMIC DNA]</scope>
    <source>
        <strain evidence="2 3">GBK3QG-3</strain>
    </source>
</reference>
<dbReference type="Gene3D" id="3.10.180.10">
    <property type="entry name" value="2,3-Dihydroxybiphenyl 1,2-Dioxygenase, domain 1"/>
    <property type="match status" value="2"/>
</dbReference>
<feature type="domain" description="Glyoxalase-like" evidence="1">
    <location>
        <begin position="96"/>
        <end position="200"/>
    </location>
</feature>